<dbReference type="RefSeq" id="WP_110831612.1">
    <property type="nucleotide sequence ID" value="NZ_BMQG01000005.1"/>
</dbReference>
<dbReference type="EMBL" id="BMQG01000005">
    <property type="protein sequence ID" value="GGM42099.1"/>
    <property type="molecule type" value="Genomic_DNA"/>
</dbReference>
<gene>
    <name evidence="1" type="ORF">GCM10008956_18100</name>
</gene>
<keyword evidence="2" id="KW-1185">Reference proteome</keyword>
<dbReference type="Proteomes" id="UP000600547">
    <property type="component" value="Unassembled WGS sequence"/>
</dbReference>
<sequence>MSADLTLPTELDVLEQARQLARPVTLLRRARKGQHVASWGGEPSVPLPPELVGTDEDALADGAFHAHWISVDATRLSLPLTGCLSVYLHPDGDRPLVLHDPQAALHTAGGRPLYAHARMELPHVDALFRVGPPALQQWMASLLGQDPAELLRHSDIGAHRHPVLERLDQTLRAAHPMWRGGAAAQLGGWCWGWPDEAWDERERRGQQLVLTTFEDSEPWVEVWWTGHDFEAVAHLT</sequence>
<comment type="caution">
    <text evidence="1">The sequence shown here is derived from an EMBL/GenBank/DDBJ whole genome shotgun (WGS) entry which is preliminary data.</text>
</comment>
<organism evidence="1 2">
    <name type="scientific">Deinococcus arenae</name>
    <dbReference type="NCBI Taxonomy" id="1452751"/>
    <lineage>
        <taxon>Bacteria</taxon>
        <taxon>Thermotogati</taxon>
        <taxon>Deinococcota</taxon>
        <taxon>Deinococci</taxon>
        <taxon>Deinococcales</taxon>
        <taxon>Deinococcaceae</taxon>
        <taxon>Deinococcus</taxon>
    </lineage>
</organism>
<dbReference type="AlphaFoldDB" id="A0A8H9GQI1"/>
<accession>A0A8H9GQI1</accession>
<name>A0A8H9GQI1_9DEIO</name>
<protein>
    <submittedName>
        <fullName evidence="1">Uncharacterized protein</fullName>
    </submittedName>
</protein>
<evidence type="ECO:0000313" key="2">
    <source>
        <dbReference type="Proteomes" id="UP000600547"/>
    </source>
</evidence>
<proteinExistence type="predicted"/>
<reference evidence="2" key="1">
    <citation type="journal article" date="2019" name="Int. J. Syst. Evol. Microbiol.">
        <title>The Global Catalogue of Microorganisms (GCM) 10K type strain sequencing project: providing services to taxonomists for standard genome sequencing and annotation.</title>
        <authorList>
            <consortium name="The Broad Institute Genomics Platform"/>
            <consortium name="The Broad Institute Genome Sequencing Center for Infectious Disease"/>
            <person name="Wu L."/>
            <person name="Ma J."/>
        </authorList>
    </citation>
    <scope>NUCLEOTIDE SEQUENCE [LARGE SCALE GENOMIC DNA]</scope>
    <source>
        <strain evidence="2">JCM 31047</strain>
    </source>
</reference>
<evidence type="ECO:0000313" key="1">
    <source>
        <dbReference type="EMBL" id="GGM42099.1"/>
    </source>
</evidence>